<comment type="caution">
    <text evidence="2">The sequence shown here is derived from an EMBL/GenBank/DDBJ whole genome shotgun (WGS) entry which is preliminary data.</text>
</comment>
<keyword evidence="1" id="KW-0812">Transmembrane</keyword>
<keyword evidence="3" id="KW-1185">Reference proteome</keyword>
<name>A0A7X2TD15_9CLOT</name>
<feature type="transmembrane region" description="Helical" evidence="1">
    <location>
        <begin position="21"/>
        <end position="45"/>
    </location>
</feature>
<evidence type="ECO:0000313" key="2">
    <source>
        <dbReference type="EMBL" id="MSS36491.1"/>
    </source>
</evidence>
<dbReference type="EMBL" id="VUMD01000006">
    <property type="protein sequence ID" value="MSS36491.1"/>
    <property type="molecule type" value="Genomic_DNA"/>
</dbReference>
<sequence>MYKNNAVSISPKKRICKAKKSVKNLMNAAAVFGTYAMYQMNAFAISGLDPNKYQIKDTSDFNPEGIILALAFWASRLMGISMLIWGIYGYLTARKDGEAESMNGAIGKLVSGGALIAMPFILTELGII</sequence>
<feature type="transmembrane region" description="Helical" evidence="1">
    <location>
        <begin position="109"/>
        <end position="127"/>
    </location>
</feature>
<reference evidence="2 3" key="1">
    <citation type="submission" date="2019-08" db="EMBL/GenBank/DDBJ databases">
        <title>In-depth cultivation of the pig gut microbiome towards novel bacterial diversity and tailored functional studies.</title>
        <authorList>
            <person name="Wylensek D."/>
            <person name="Hitch T.C.A."/>
            <person name="Clavel T."/>
        </authorList>
    </citation>
    <scope>NUCLEOTIDE SEQUENCE [LARGE SCALE GENOMIC DNA]</scope>
    <source>
        <strain evidence="2 3">WCA-389-WT-23D1</strain>
    </source>
</reference>
<evidence type="ECO:0000256" key="1">
    <source>
        <dbReference type="SAM" id="Phobius"/>
    </source>
</evidence>
<dbReference type="Proteomes" id="UP000429958">
    <property type="component" value="Unassembled WGS sequence"/>
</dbReference>
<gene>
    <name evidence="2" type="ORF">FYJ39_07895</name>
</gene>
<protein>
    <submittedName>
        <fullName evidence="2">Uncharacterized protein</fullName>
    </submittedName>
</protein>
<accession>A0A7X2TD15</accession>
<keyword evidence="1" id="KW-1133">Transmembrane helix</keyword>
<proteinExistence type="predicted"/>
<dbReference type="RefSeq" id="WP_154471935.1">
    <property type="nucleotide sequence ID" value="NZ_VUMD01000006.1"/>
</dbReference>
<organism evidence="2 3">
    <name type="scientific">Clostridium porci</name>
    <dbReference type="NCBI Taxonomy" id="2605778"/>
    <lineage>
        <taxon>Bacteria</taxon>
        <taxon>Bacillati</taxon>
        <taxon>Bacillota</taxon>
        <taxon>Clostridia</taxon>
        <taxon>Eubacteriales</taxon>
        <taxon>Clostridiaceae</taxon>
        <taxon>Clostridium</taxon>
    </lineage>
</organism>
<feature type="transmembrane region" description="Helical" evidence="1">
    <location>
        <begin position="65"/>
        <end position="88"/>
    </location>
</feature>
<evidence type="ECO:0000313" key="3">
    <source>
        <dbReference type="Proteomes" id="UP000429958"/>
    </source>
</evidence>
<dbReference type="AlphaFoldDB" id="A0A7X2TD15"/>
<keyword evidence="1" id="KW-0472">Membrane</keyword>